<comment type="pathway">
    <text evidence="1">Cofactor biosynthesis; thiamine diphosphate biosynthesis.</text>
</comment>
<dbReference type="InterPro" id="IPR036188">
    <property type="entry name" value="FAD/NAD-bd_sf"/>
</dbReference>
<dbReference type="Pfam" id="PF01266">
    <property type="entry name" value="DAO"/>
    <property type="match status" value="1"/>
</dbReference>
<keyword evidence="3 7" id="KW-0560">Oxidoreductase</keyword>
<organism evidence="7 8">
    <name type="scientific">Paeniglutamicibacter terrestris</name>
    <dbReference type="NCBI Taxonomy" id="2723403"/>
    <lineage>
        <taxon>Bacteria</taxon>
        <taxon>Bacillati</taxon>
        <taxon>Actinomycetota</taxon>
        <taxon>Actinomycetes</taxon>
        <taxon>Micrococcales</taxon>
        <taxon>Micrococcaceae</taxon>
        <taxon>Paeniglutamicibacter</taxon>
    </lineage>
</organism>
<reference evidence="7 8" key="1">
    <citation type="submission" date="2020-04" db="EMBL/GenBank/DDBJ databases">
        <title>Paeniglutamicibacter sp. ANT13_2, a novel actinomycete isolated from sediment in Antarctica.</title>
        <authorList>
            <person name="Sakdapetsiri C."/>
            <person name="Pinyakong O."/>
        </authorList>
    </citation>
    <scope>NUCLEOTIDE SEQUENCE [LARGE SCALE GENOMIC DNA]</scope>
    <source>
        <strain evidence="7 8">ANT13_2</strain>
    </source>
</reference>
<dbReference type="RefSeq" id="WP_168151028.1">
    <property type="nucleotide sequence ID" value="NZ_JAAWVT010000001.1"/>
</dbReference>
<comment type="catalytic activity">
    <reaction evidence="4">
        <text>glycine + O2 + H2O = glyoxylate + H2O2 + NH4(+)</text>
        <dbReference type="Rhea" id="RHEA:11532"/>
        <dbReference type="ChEBI" id="CHEBI:15377"/>
        <dbReference type="ChEBI" id="CHEBI:15379"/>
        <dbReference type="ChEBI" id="CHEBI:16240"/>
        <dbReference type="ChEBI" id="CHEBI:28938"/>
        <dbReference type="ChEBI" id="CHEBI:36655"/>
        <dbReference type="ChEBI" id="CHEBI:57305"/>
        <dbReference type="EC" id="1.4.3.19"/>
    </reaction>
</comment>
<dbReference type="PANTHER" id="PTHR13847">
    <property type="entry name" value="SARCOSINE DEHYDROGENASE-RELATED"/>
    <property type="match status" value="1"/>
</dbReference>
<dbReference type="Gene3D" id="3.30.9.10">
    <property type="entry name" value="D-Amino Acid Oxidase, subunit A, domain 2"/>
    <property type="match status" value="1"/>
</dbReference>
<protein>
    <recommendedName>
        <fullName evidence="5">glycine oxidase</fullName>
        <ecNumber evidence="5">1.4.3.19</ecNumber>
    </recommendedName>
</protein>
<evidence type="ECO:0000256" key="4">
    <source>
        <dbReference type="ARBA" id="ARBA00049872"/>
    </source>
</evidence>
<evidence type="ECO:0000256" key="2">
    <source>
        <dbReference type="ARBA" id="ARBA00022977"/>
    </source>
</evidence>
<feature type="domain" description="FAD dependent oxidoreductase" evidence="6">
    <location>
        <begin position="12"/>
        <end position="383"/>
    </location>
</feature>
<dbReference type="SUPFAM" id="SSF51905">
    <property type="entry name" value="FAD/NAD(P)-binding domain"/>
    <property type="match status" value="1"/>
</dbReference>
<evidence type="ECO:0000256" key="3">
    <source>
        <dbReference type="ARBA" id="ARBA00023002"/>
    </source>
</evidence>
<evidence type="ECO:0000259" key="6">
    <source>
        <dbReference type="Pfam" id="PF01266"/>
    </source>
</evidence>
<dbReference type="PANTHER" id="PTHR13847:SF289">
    <property type="entry name" value="GLYCINE OXIDASE"/>
    <property type="match status" value="1"/>
</dbReference>
<dbReference type="EC" id="1.4.3.19" evidence="5"/>
<proteinExistence type="predicted"/>
<evidence type="ECO:0000313" key="7">
    <source>
        <dbReference type="EMBL" id="NKG20180.1"/>
    </source>
</evidence>
<sequence>MSCTVPDPICSDVAVIGGGIIGLSIALEAQRAGHSITLIDPEPATGATFAAAGMLAPISELHYQEEQLLALTLASAARWPEFAARITAETGMDIGFRATPTLMLGADAADRIALEDLQQARLRLGLEATRISIREARTMEPLLAPHISSAHLLTLDHQVDPRLAAAAIQKQLLAVGAEREGRGADEVLIRARARELLHQDPTDTASPVIGVVLDDGREIRAPEVVVANGLGALELGGLPHHLVLPLRPVHGDILRLRVPEHLRPLTTATVRGVVRGLPVYVVPRNDHTVVIGATSREDTNAGASAGGVHQLLRDAQVLLPAVLELELCEVTARARPGTPDNAPLLGRVEAANGTVIPGLLIATGFFRHGVLLAPIAARIITELLAGVRDPAFDHFRPDRFSPARQHQESA</sequence>
<dbReference type="EMBL" id="JAAWVT010000001">
    <property type="protein sequence ID" value="NKG20180.1"/>
    <property type="molecule type" value="Genomic_DNA"/>
</dbReference>
<keyword evidence="2" id="KW-0784">Thiamine biosynthesis</keyword>
<comment type="caution">
    <text evidence="7">The sequence shown here is derived from an EMBL/GenBank/DDBJ whole genome shotgun (WGS) entry which is preliminary data.</text>
</comment>
<dbReference type="NCBIfam" id="TIGR02352">
    <property type="entry name" value="thiamin_ThiO"/>
    <property type="match status" value="1"/>
</dbReference>
<keyword evidence="8" id="KW-1185">Reference proteome</keyword>
<gene>
    <name evidence="7" type="primary">thiO</name>
    <name evidence="7" type="ORF">HED64_05550</name>
</gene>
<evidence type="ECO:0000313" key="8">
    <source>
        <dbReference type="Proteomes" id="UP000746595"/>
    </source>
</evidence>
<dbReference type="Proteomes" id="UP000746595">
    <property type="component" value="Unassembled WGS sequence"/>
</dbReference>
<evidence type="ECO:0000256" key="1">
    <source>
        <dbReference type="ARBA" id="ARBA00004948"/>
    </source>
</evidence>
<dbReference type="InterPro" id="IPR006076">
    <property type="entry name" value="FAD-dep_OxRdtase"/>
</dbReference>
<dbReference type="SUPFAM" id="SSF54373">
    <property type="entry name" value="FAD-linked reductases, C-terminal domain"/>
    <property type="match status" value="1"/>
</dbReference>
<dbReference type="GO" id="GO:0043799">
    <property type="term" value="F:glycine oxidase activity"/>
    <property type="evidence" value="ECO:0007669"/>
    <property type="project" value="UniProtKB-EC"/>
</dbReference>
<dbReference type="InterPro" id="IPR012727">
    <property type="entry name" value="Gly_oxidase_ThiO"/>
</dbReference>
<name>A0ABX1G3N4_9MICC</name>
<dbReference type="Gene3D" id="3.50.50.60">
    <property type="entry name" value="FAD/NAD(P)-binding domain"/>
    <property type="match status" value="1"/>
</dbReference>
<evidence type="ECO:0000256" key="5">
    <source>
        <dbReference type="ARBA" id="ARBA00050018"/>
    </source>
</evidence>
<accession>A0ABX1G3N4</accession>